<organism evidence="4">
    <name type="scientific">Drosophila rhopaloa</name>
    <name type="common">Fruit fly</name>
    <dbReference type="NCBI Taxonomy" id="1041015"/>
    <lineage>
        <taxon>Eukaryota</taxon>
        <taxon>Metazoa</taxon>
        <taxon>Ecdysozoa</taxon>
        <taxon>Arthropoda</taxon>
        <taxon>Hexapoda</taxon>
        <taxon>Insecta</taxon>
        <taxon>Pterygota</taxon>
        <taxon>Neoptera</taxon>
        <taxon>Endopterygota</taxon>
        <taxon>Diptera</taxon>
        <taxon>Brachycera</taxon>
        <taxon>Muscomorpha</taxon>
        <taxon>Ephydroidea</taxon>
        <taxon>Drosophilidae</taxon>
        <taxon>Drosophila</taxon>
        <taxon>Sophophora</taxon>
    </lineage>
</organism>
<dbReference type="Proteomes" id="UP001652680">
    <property type="component" value="Unassembled WGS sequence"/>
</dbReference>
<accession>A0A6P4F396</accession>
<dbReference type="OrthoDB" id="7868960at2759"/>
<dbReference type="InterPro" id="IPR036867">
    <property type="entry name" value="R3H_dom_sf"/>
</dbReference>
<dbReference type="OMA" id="LIHIEHN"/>
<reference evidence="4" key="2">
    <citation type="submission" date="2025-04" db="UniProtKB">
        <authorList>
            <consortium name="RefSeq"/>
        </authorList>
    </citation>
    <scope>IDENTIFICATION</scope>
</reference>
<evidence type="ECO:0000313" key="3">
    <source>
        <dbReference type="Proteomes" id="UP001652680"/>
    </source>
</evidence>
<evidence type="ECO:0000313" key="4">
    <source>
        <dbReference type="RefSeq" id="XP_016984857.1"/>
    </source>
</evidence>
<keyword evidence="3" id="KW-1185">Reference proteome</keyword>
<protein>
    <submittedName>
        <fullName evidence="4">Uncharacterized protein LOC108048599</fullName>
    </submittedName>
</protein>
<dbReference type="EnsemblMetazoa" id="XM_017129368.1">
    <property type="protein sequence ID" value="XP_016984857.1"/>
    <property type="gene ID" value="LOC108048599"/>
</dbReference>
<reference evidence="3" key="1">
    <citation type="journal article" date="2021" name="Elife">
        <title>Highly contiguous assemblies of 101 drosophilid genomes.</title>
        <authorList>
            <person name="Kim B.Y."/>
            <person name="Wang J.R."/>
            <person name="Miller D.E."/>
            <person name="Barmina O."/>
            <person name="Delaney E."/>
            <person name="Thompson A."/>
            <person name="Comeault A.A."/>
            <person name="Peede D."/>
            <person name="D'Agostino E.R."/>
            <person name="Pelaez J."/>
            <person name="Aguilar J.M."/>
            <person name="Haji D."/>
            <person name="Matsunaga T."/>
            <person name="Armstrong E.E."/>
            <person name="Zych M."/>
            <person name="Ogawa Y."/>
            <person name="Stamenkovic-Radak M."/>
            <person name="Jelic M."/>
            <person name="Veselinovic M.S."/>
            <person name="Tanaskovic M."/>
            <person name="Eric P."/>
            <person name="Gao J.J."/>
            <person name="Katoh T.K."/>
            <person name="Toda M.J."/>
            <person name="Watabe H."/>
            <person name="Watada M."/>
            <person name="Davis J.S."/>
            <person name="Moyle L.C."/>
            <person name="Manoli G."/>
            <person name="Bertolini E."/>
            <person name="Kostal V."/>
            <person name="Hawley R.S."/>
            <person name="Takahashi A."/>
            <person name="Jones C.D."/>
            <person name="Price D.K."/>
            <person name="Whiteman N."/>
            <person name="Kopp A."/>
            <person name="Matute D.R."/>
            <person name="Petrov D.A."/>
        </authorList>
    </citation>
    <scope>NUCLEOTIDE SEQUENCE [LARGE SCALE GENOMIC DNA]</scope>
</reference>
<dbReference type="GO" id="GO:0003676">
    <property type="term" value="F:nucleic acid binding"/>
    <property type="evidence" value="ECO:0007669"/>
    <property type="project" value="InterPro"/>
</dbReference>
<dbReference type="AlphaFoldDB" id="A0A6P4F396"/>
<dbReference type="RefSeq" id="XP_016984857.1">
    <property type="nucleotide sequence ID" value="XM_017129368.1"/>
</dbReference>
<dbReference type="GeneID" id="108048599"/>
<evidence type="ECO:0000256" key="1">
    <source>
        <dbReference type="SAM" id="MobiDB-lite"/>
    </source>
</evidence>
<gene>
    <name evidence="4" type="primary">LOC108048599</name>
    <name evidence="2" type="synonym">108048599</name>
</gene>
<dbReference type="Gene3D" id="3.30.1370.50">
    <property type="entry name" value="R3H-like domain"/>
    <property type="match status" value="1"/>
</dbReference>
<reference evidence="2" key="3">
    <citation type="submission" date="2025-05" db="UniProtKB">
        <authorList>
            <consortium name="EnsemblMetazoa"/>
        </authorList>
    </citation>
    <scope>IDENTIFICATION</scope>
</reference>
<sequence>MSEPLGEILGVTEKSHLDDISRVSPVPLPTSRLVRVIHNEHNYNFILPDILPENKLYLQPNRTLRQLVCAMHDKINPGQLGQLSVAKMEEHIRKADLIQRRLRRFLASDRRFIDFSPMSSMHEAIVEQLAEEMHCPTRFYATQDGSRYLVVYQPGIGPNRFELTARQGVSGRKVELYSPEVEEKQIRMSSGGQNPSWHQKTQQEDLQMAEFSVRLGRNILDKFNASSQQIRHSLRPKRKSKENIKS</sequence>
<feature type="region of interest" description="Disordered" evidence="1">
    <location>
        <begin position="226"/>
        <end position="246"/>
    </location>
</feature>
<evidence type="ECO:0000313" key="2">
    <source>
        <dbReference type="EnsemblMetazoa" id="XP_016984857.1"/>
    </source>
</evidence>
<name>A0A6P4F396_DRORH</name>
<proteinExistence type="predicted"/>